<feature type="transmembrane region" description="Helical" evidence="1">
    <location>
        <begin position="100"/>
        <end position="118"/>
    </location>
</feature>
<evidence type="ECO:0000259" key="2">
    <source>
        <dbReference type="Pfam" id="PF00892"/>
    </source>
</evidence>
<feature type="transmembrane region" description="Helical" evidence="1">
    <location>
        <begin position="180"/>
        <end position="200"/>
    </location>
</feature>
<dbReference type="RefSeq" id="WP_211854517.1">
    <property type="nucleotide sequence ID" value="NZ_JAAGBB010000026.1"/>
</dbReference>
<dbReference type="PANTHER" id="PTHR22911">
    <property type="entry name" value="ACYL-MALONYL CONDENSING ENZYME-RELATED"/>
    <property type="match status" value="1"/>
</dbReference>
<keyword evidence="1" id="KW-0472">Membrane</keyword>
<gene>
    <name evidence="3" type="ORF">GXW71_20510</name>
</gene>
<dbReference type="Proteomes" id="UP001196870">
    <property type="component" value="Unassembled WGS sequence"/>
</dbReference>
<protein>
    <submittedName>
        <fullName evidence="3">DMT family transporter</fullName>
    </submittedName>
</protein>
<dbReference type="InterPro" id="IPR000620">
    <property type="entry name" value="EamA_dom"/>
</dbReference>
<feature type="transmembrane region" description="Helical" evidence="1">
    <location>
        <begin position="38"/>
        <end position="57"/>
    </location>
</feature>
<comment type="caution">
    <text evidence="3">The sequence shown here is derived from an EMBL/GenBank/DDBJ whole genome shotgun (WGS) entry which is preliminary data.</text>
</comment>
<evidence type="ECO:0000313" key="4">
    <source>
        <dbReference type="Proteomes" id="UP001196870"/>
    </source>
</evidence>
<reference evidence="4" key="1">
    <citation type="journal article" date="2021" name="Syst. Appl. Microbiol.">
        <title>Roseomonas hellenica sp. nov., isolated from roots of wild-growing Alkanna tinctoria.</title>
        <authorList>
            <person name="Rat A."/>
            <person name="Naranjo H.D."/>
            <person name="Lebbe L."/>
            <person name="Cnockaert M."/>
            <person name="Krigas N."/>
            <person name="Grigoriadou K."/>
            <person name="Maloupa E."/>
            <person name="Willems A."/>
        </authorList>
    </citation>
    <scope>NUCLEOTIDE SEQUENCE [LARGE SCALE GENOMIC DNA]</scope>
    <source>
        <strain evidence="4">LMG 31523</strain>
    </source>
</reference>
<feature type="domain" description="EamA" evidence="2">
    <location>
        <begin position="9"/>
        <end position="140"/>
    </location>
</feature>
<feature type="transmembrane region" description="Helical" evidence="1">
    <location>
        <begin position="237"/>
        <end position="256"/>
    </location>
</feature>
<evidence type="ECO:0000256" key="1">
    <source>
        <dbReference type="SAM" id="Phobius"/>
    </source>
</evidence>
<evidence type="ECO:0000313" key="3">
    <source>
        <dbReference type="EMBL" id="MBR0666754.1"/>
    </source>
</evidence>
<feature type="transmembrane region" description="Helical" evidence="1">
    <location>
        <begin position="262"/>
        <end position="279"/>
    </location>
</feature>
<keyword evidence="1" id="KW-0812">Transmembrane</keyword>
<sequence length="286" mass="30170">MARPGGHAAGILLMLAGVLLFSLNDTLGKWLVETFSVGQVLVLRSLAALLLLAPFLLRDGLVRLLEVPRPGLQLLRVSFGTVEVASFYWAVSMMPLADAMTYWMAAPVFVTVISALLLRERVGAKRFAAVALGFAGVLLAMGPGIQGDPLPVLIAIGGALLYACFVVCTRALRAARDTQLVAFQMLGALLLGLVLLPFGWTPPGVLDVALLLGLGIAATLAHVAVTRSLRIAPASVVVPWQYSFILWGALFGWLVFDDVPGPGVALGAAVIVAAGLWLWRLDRGAA</sequence>
<accession>A0ABS5F2G2</accession>
<keyword evidence="4" id="KW-1185">Reference proteome</keyword>
<feature type="transmembrane region" description="Helical" evidence="1">
    <location>
        <begin position="151"/>
        <end position="168"/>
    </location>
</feature>
<keyword evidence="1" id="KW-1133">Transmembrane helix</keyword>
<name>A0ABS5F2G2_9PROT</name>
<dbReference type="Pfam" id="PF00892">
    <property type="entry name" value="EamA"/>
    <property type="match status" value="2"/>
</dbReference>
<feature type="transmembrane region" description="Helical" evidence="1">
    <location>
        <begin position="127"/>
        <end position="145"/>
    </location>
</feature>
<dbReference type="SUPFAM" id="SSF103481">
    <property type="entry name" value="Multidrug resistance efflux transporter EmrE"/>
    <property type="match status" value="2"/>
</dbReference>
<feature type="domain" description="EamA" evidence="2">
    <location>
        <begin position="152"/>
        <end position="275"/>
    </location>
</feature>
<dbReference type="EMBL" id="JAAGBB010000026">
    <property type="protein sequence ID" value="MBR0666754.1"/>
    <property type="molecule type" value="Genomic_DNA"/>
</dbReference>
<dbReference type="Gene3D" id="1.10.3730.20">
    <property type="match status" value="1"/>
</dbReference>
<proteinExistence type="predicted"/>
<feature type="transmembrane region" description="Helical" evidence="1">
    <location>
        <begin position="206"/>
        <end position="225"/>
    </location>
</feature>
<dbReference type="PANTHER" id="PTHR22911:SF135">
    <property type="entry name" value="BLR4310 PROTEIN"/>
    <property type="match status" value="1"/>
</dbReference>
<organism evidence="3 4">
    <name type="scientific">Plastoroseomonas hellenica</name>
    <dbReference type="NCBI Taxonomy" id="2687306"/>
    <lineage>
        <taxon>Bacteria</taxon>
        <taxon>Pseudomonadati</taxon>
        <taxon>Pseudomonadota</taxon>
        <taxon>Alphaproteobacteria</taxon>
        <taxon>Acetobacterales</taxon>
        <taxon>Acetobacteraceae</taxon>
        <taxon>Plastoroseomonas</taxon>
    </lineage>
</organism>
<dbReference type="InterPro" id="IPR037185">
    <property type="entry name" value="EmrE-like"/>
</dbReference>